<dbReference type="GO" id="GO:0009650">
    <property type="term" value="P:UV protection"/>
    <property type="evidence" value="ECO:0007669"/>
    <property type="project" value="UniProtKB-ARBA"/>
</dbReference>
<keyword evidence="7" id="KW-0274">FAD</keyword>
<dbReference type="Pfam" id="PF00875">
    <property type="entry name" value="DNA_photolyase"/>
    <property type="match status" value="1"/>
</dbReference>
<dbReference type="Gene3D" id="1.25.40.80">
    <property type="match status" value="1"/>
</dbReference>
<evidence type="ECO:0000256" key="8">
    <source>
        <dbReference type="ARBA" id="ARBA00023125"/>
    </source>
</evidence>
<keyword evidence="9" id="KW-0234">DNA repair</keyword>
<dbReference type="SUPFAM" id="SSF48173">
    <property type="entry name" value="Cryptochrome/photolyase FAD-binding domain"/>
    <property type="match status" value="1"/>
</dbReference>
<dbReference type="InterPro" id="IPR006050">
    <property type="entry name" value="DNA_photolyase_N"/>
</dbReference>
<evidence type="ECO:0000256" key="5">
    <source>
        <dbReference type="ARBA" id="ARBA00022630"/>
    </source>
</evidence>
<dbReference type="FunFam" id="3.40.50.620:FF:000110">
    <property type="entry name" value="Deoxyribodipyrimidine photolyase"/>
    <property type="match status" value="1"/>
</dbReference>
<dbReference type="InterPro" id="IPR052219">
    <property type="entry name" value="Photolyase_Class-2"/>
</dbReference>
<dbReference type="Gene3D" id="1.10.579.10">
    <property type="entry name" value="DNA Cyclobutane Dipyrimidine Photolyase, subunit A, domain 3"/>
    <property type="match status" value="1"/>
</dbReference>
<dbReference type="PROSITE" id="PS51645">
    <property type="entry name" value="PHR_CRY_ALPHA_BETA"/>
    <property type="match status" value="1"/>
</dbReference>
<dbReference type="InterPro" id="IPR032673">
    <property type="entry name" value="DNA_photolyase_2_CS"/>
</dbReference>
<organism evidence="16 17">
    <name type="scientific">Micractinium conductrix</name>
    <dbReference type="NCBI Taxonomy" id="554055"/>
    <lineage>
        <taxon>Eukaryota</taxon>
        <taxon>Viridiplantae</taxon>
        <taxon>Chlorophyta</taxon>
        <taxon>core chlorophytes</taxon>
        <taxon>Trebouxiophyceae</taxon>
        <taxon>Chlorellales</taxon>
        <taxon>Chlorellaceae</taxon>
        <taxon>Chlorella clade</taxon>
        <taxon>Micractinium</taxon>
    </lineage>
</organism>
<evidence type="ECO:0000256" key="6">
    <source>
        <dbReference type="ARBA" id="ARBA00022763"/>
    </source>
</evidence>
<evidence type="ECO:0000313" key="16">
    <source>
        <dbReference type="EMBL" id="PSC70497.1"/>
    </source>
</evidence>
<dbReference type="InterPro" id="IPR014729">
    <property type="entry name" value="Rossmann-like_a/b/a_fold"/>
</dbReference>
<evidence type="ECO:0000256" key="1">
    <source>
        <dbReference type="ARBA" id="ARBA00001974"/>
    </source>
</evidence>
<dbReference type="InterPro" id="IPR036155">
    <property type="entry name" value="Crypto/Photolyase_N_sf"/>
</dbReference>
<evidence type="ECO:0000256" key="3">
    <source>
        <dbReference type="ARBA" id="ARBA00013149"/>
    </source>
</evidence>
<name>A0A2P6V8T9_9CHLO</name>
<dbReference type="PROSITE" id="PS01084">
    <property type="entry name" value="DNA_PHOTOLYASES_2_2"/>
    <property type="match status" value="1"/>
</dbReference>
<evidence type="ECO:0000256" key="2">
    <source>
        <dbReference type="ARBA" id="ARBA00006409"/>
    </source>
</evidence>
<comment type="cofactor">
    <cofactor evidence="1">
        <name>FAD</name>
        <dbReference type="ChEBI" id="CHEBI:57692"/>
    </cofactor>
</comment>
<comment type="catalytic activity">
    <reaction evidence="12">
        <text>cyclobutadipyrimidine (in DNA) = 2 pyrimidine residues (in DNA).</text>
        <dbReference type="EC" id="4.1.99.3"/>
    </reaction>
</comment>
<evidence type="ECO:0000259" key="15">
    <source>
        <dbReference type="PROSITE" id="PS51645"/>
    </source>
</evidence>
<keyword evidence="8" id="KW-0238">DNA-binding</keyword>
<dbReference type="InterPro" id="IPR008148">
    <property type="entry name" value="DNA_photolyase_2"/>
</dbReference>
<dbReference type="PANTHER" id="PTHR10211">
    <property type="entry name" value="DEOXYRIBODIPYRIMIDINE PHOTOLYASE"/>
    <property type="match status" value="1"/>
</dbReference>
<accession>A0A2P6V8T9</accession>
<feature type="domain" description="Photolyase/cryptochrome alpha/beta" evidence="15">
    <location>
        <begin position="43"/>
        <end position="173"/>
    </location>
</feature>
<gene>
    <name evidence="16" type="ORF">C2E20_6066</name>
</gene>
<dbReference type="EC" id="4.1.99.3" evidence="3"/>
<dbReference type="FunFam" id="1.10.579.10:FF:000002">
    <property type="entry name" value="Deoxyribodipyrimidine photolyase"/>
    <property type="match status" value="1"/>
</dbReference>
<evidence type="ECO:0000256" key="13">
    <source>
        <dbReference type="ARBA" id="ARBA00055119"/>
    </source>
</evidence>
<dbReference type="Gene3D" id="3.40.50.620">
    <property type="entry name" value="HUPs"/>
    <property type="match status" value="1"/>
</dbReference>
<dbReference type="OrthoDB" id="496749at2759"/>
<dbReference type="EMBL" id="LHPF02000019">
    <property type="protein sequence ID" value="PSC70497.1"/>
    <property type="molecule type" value="Genomic_DNA"/>
</dbReference>
<comment type="function">
    <text evidence="13">Involved in repair of UV radiation-induced DNA damage. Catalyzes the light-dependent monomerization (300-600 nm) of cyclobutylpyrimidine dimers (CPDs), which are formed between adjacent bases on the same DNA strand upon exposure to ultraviolet radiation. Required for plant survival in the presence of UV-B light. Not involved in the repair of (6-4) photoproducts.</text>
</comment>
<dbReference type="NCBIfam" id="TIGR00591">
    <property type="entry name" value="phr2"/>
    <property type="match status" value="1"/>
</dbReference>
<evidence type="ECO:0000256" key="11">
    <source>
        <dbReference type="ARBA" id="ARBA00031671"/>
    </source>
</evidence>
<keyword evidence="17" id="KW-1185">Reference proteome</keyword>
<feature type="region of interest" description="Disordered" evidence="14">
    <location>
        <begin position="1"/>
        <end position="31"/>
    </location>
</feature>
<dbReference type="GO" id="GO:0003904">
    <property type="term" value="F:deoxyribodipyrimidine photo-lyase activity"/>
    <property type="evidence" value="ECO:0007669"/>
    <property type="project" value="UniProtKB-EC"/>
</dbReference>
<evidence type="ECO:0000256" key="12">
    <source>
        <dbReference type="ARBA" id="ARBA00033999"/>
    </source>
</evidence>
<evidence type="ECO:0000256" key="14">
    <source>
        <dbReference type="SAM" id="MobiDB-lite"/>
    </source>
</evidence>
<evidence type="ECO:0000256" key="10">
    <source>
        <dbReference type="ARBA" id="ARBA00023239"/>
    </source>
</evidence>
<dbReference type="AlphaFoldDB" id="A0A2P6V8T9"/>
<evidence type="ECO:0000313" key="17">
    <source>
        <dbReference type="Proteomes" id="UP000239649"/>
    </source>
</evidence>
<sequence length="485" mass="54291">MGEDKRKAEGSPEGGPAKKAAPAKSVNPKRVRELRRGAVDGSGPVIYWMSRDQRVRDNWALIYAAQAAAQRGVPVAVAFNLVTEFLGAGARQFGFMVRALRLMQPKLEALNIPFFLLKGDPGETVPELVKATGASLLVTDFGPLRLGRQWREAVAGKLEVPFHEVDAHNVVPVWVASDKREYAARTIRPKIHSKLPEFLTEFPELEPQAAWEGAVKPEPVDWDGLLAEVLERGKAVPEVQWCQPGEDAAMEALAGDKGFLSKARLARYDEKRNDPTVPDALSGLSPYLHFGHLAPQRAAIEAAKRKSVHKASVEGFLEELVVRRELADNYCFYVENYDSLEAAYDWARQTLKDHRNDKREHVYTKAQFEAGQTHDKLWNAAQLEMVHAGKMHGFMRMYWAKKILEWTASPEEALELDGRDPNGYVGCMWSIAGIHDQGWAERAVFGKIRFMNYNGCKRKFDIEKYVARVDAMVRDAKAAAKAAKA</sequence>
<protein>
    <recommendedName>
        <fullName evidence="4">Deoxyribodipyrimidine photo-lyase</fullName>
        <ecNumber evidence="3">4.1.99.3</ecNumber>
    </recommendedName>
    <alternativeName>
        <fullName evidence="11">DNA photolyase</fullName>
    </alternativeName>
</protein>
<evidence type="ECO:0000256" key="7">
    <source>
        <dbReference type="ARBA" id="ARBA00022827"/>
    </source>
</evidence>
<dbReference type="FunFam" id="1.25.40.80:FF:000004">
    <property type="entry name" value="Deoxyribodipyrimidine photolyase"/>
    <property type="match status" value="1"/>
</dbReference>
<comment type="similarity">
    <text evidence="2">Belongs to the DNA photolyase class-2 family.</text>
</comment>
<dbReference type="GO" id="GO:0003677">
    <property type="term" value="F:DNA binding"/>
    <property type="evidence" value="ECO:0007669"/>
    <property type="project" value="UniProtKB-KW"/>
</dbReference>
<proteinExistence type="inferred from homology"/>
<dbReference type="STRING" id="554055.A0A2P6V8T9"/>
<dbReference type="PANTHER" id="PTHR10211:SF0">
    <property type="entry name" value="DEOXYRIBODIPYRIMIDINE PHOTO-LYASE"/>
    <property type="match status" value="1"/>
</dbReference>
<comment type="caution">
    <text evidence="16">The sequence shown here is derived from an EMBL/GenBank/DDBJ whole genome shotgun (WGS) entry which is preliminary data.</text>
</comment>
<feature type="compositionally biased region" description="Basic and acidic residues" evidence="14">
    <location>
        <begin position="1"/>
        <end position="10"/>
    </location>
</feature>
<evidence type="ECO:0000256" key="4">
    <source>
        <dbReference type="ARBA" id="ARBA00014046"/>
    </source>
</evidence>
<feature type="compositionally biased region" description="Low complexity" evidence="14">
    <location>
        <begin position="14"/>
        <end position="25"/>
    </location>
</feature>
<keyword evidence="5" id="KW-0285">Flavoprotein</keyword>
<dbReference type="GO" id="GO:0000719">
    <property type="term" value="P:photoreactive repair"/>
    <property type="evidence" value="ECO:0007669"/>
    <property type="project" value="TreeGrafter"/>
</dbReference>
<dbReference type="SUPFAM" id="SSF52425">
    <property type="entry name" value="Cryptochrome/photolyase, N-terminal domain"/>
    <property type="match status" value="1"/>
</dbReference>
<dbReference type="InterPro" id="IPR036134">
    <property type="entry name" value="Crypto/Photolyase_FAD-like_sf"/>
</dbReference>
<dbReference type="Proteomes" id="UP000239649">
    <property type="component" value="Unassembled WGS sequence"/>
</dbReference>
<keyword evidence="6" id="KW-0227">DNA damage</keyword>
<keyword evidence="10" id="KW-0456">Lyase</keyword>
<reference evidence="16 17" key="1">
    <citation type="journal article" date="2018" name="Plant J.">
        <title>Genome sequences of Chlorella sorokiniana UTEX 1602 and Micractinium conductrix SAG 241.80: implications to maltose excretion by a green alga.</title>
        <authorList>
            <person name="Arriola M.B."/>
            <person name="Velmurugan N."/>
            <person name="Zhang Y."/>
            <person name="Plunkett M.H."/>
            <person name="Hondzo H."/>
            <person name="Barney B.M."/>
        </authorList>
    </citation>
    <scope>NUCLEOTIDE SEQUENCE [LARGE SCALE GENOMIC DNA]</scope>
    <source>
        <strain evidence="16 17">SAG 241.80</strain>
    </source>
</reference>
<evidence type="ECO:0000256" key="9">
    <source>
        <dbReference type="ARBA" id="ARBA00023204"/>
    </source>
</evidence>